<dbReference type="AlphaFoldDB" id="A0A7R7XTA4"/>
<gene>
    <name evidence="1" type="ORF">APUU_60394S</name>
</gene>
<dbReference type="RefSeq" id="XP_041559540.1">
    <property type="nucleotide sequence ID" value="XM_041693629.1"/>
</dbReference>
<dbReference type="Proteomes" id="UP000654913">
    <property type="component" value="Chromosome 6"/>
</dbReference>
<sequence length="77" mass="8903">MRHGDPSQTIISLLDDIHALLPNIDMQPNLTRSWKAHWQQPRDEKSNILPTTSNHGLFKKDRTVTVSMSNYDKVTDF</sequence>
<reference evidence="1" key="1">
    <citation type="submission" date="2021-01" db="EMBL/GenBank/DDBJ databases">
        <authorList>
            <consortium name="Aspergillus puulaauensis MK2 genome sequencing consortium"/>
            <person name="Kazuki M."/>
            <person name="Futagami T."/>
        </authorList>
    </citation>
    <scope>NUCLEOTIDE SEQUENCE</scope>
    <source>
        <strain evidence="1">MK2</strain>
    </source>
</reference>
<evidence type="ECO:0000313" key="1">
    <source>
        <dbReference type="EMBL" id="BCS27346.1"/>
    </source>
</evidence>
<reference evidence="1" key="2">
    <citation type="submission" date="2021-02" db="EMBL/GenBank/DDBJ databases">
        <title>Aspergillus puulaauensis MK2 genome sequence.</title>
        <authorList>
            <person name="Futagami T."/>
            <person name="Mori K."/>
            <person name="Kadooka C."/>
            <person name="Tanaka T."/>
        </authorList>
    </citation>
    <scope>NUCLEOTIDE SEQUENCE</scope>
    <source>
        <strain evidence="1">MK2</strain>
    </source>
</reference>
<dbReference type="EMBL" id="AP024448">
    <property type="protein sequence ID" value="BCS27346.1"/>
    <property type="molecule type" value="Genomic_DNA"/>
</dbReference>
<proteinExistence type="predicted"/>
<accession>A0A7R7XTA4</accession>
<evidence type="ECO:0000313" key="2">
    <source>
        <dbReference type="Proteomes" id="UP000654913"/>
    </source>
</evidence>
<keyword evidence="2" id="KW-1185">Reference proteome</keyword>
<name>A0A7R7XTA4_9EURO</name>
<dbReference type="KEGG" id="apuu:APUU_60394S"/>
<dbReference type="GeneID" id="64977351"/>
<protein>
    <submittedName>
        <fullName evidence="1">Uncharacterized protein</fullName>
    </submittedName>
</protein>
<organism evidence="1 2">
    <name type="scientific">Aspergillus puulaauensis</name>
    <dbReference type="NCBI Taxonomy" id="1220207"/>
    <lineage>
        <taxon>Eukaryota</taxon>
        <taxon>Fungi</taxon>
        <taxon>Dikarya</taxon>
        <taxon>Ascomycota</taxon>
        <taxon>Pezizomycotina</taxon>
        <taxon>Eurotiomycetes</taxon>
        <taxon>Eurotiomycetidae</taxon>
        <taxon>Eurotiales</taxon>
        <taxon>Aspergillaceae</taxon>
        <taxon>Aspergillus</taxon>
    </lineage>
</organism>